<sequence length="363" mass="38684">MSIQFNNSLNSYHSLTSGHKYSGHSADGAARKSTTETSTDSTEATQATAKAAPTVVQGPKQSAQDTAANILAHVTAGIESLRDQGAGEERIQQRIDAARSGISKGYADAEDMLDSMGLLDDEMKAQITASRKLVDDGLDALANPDQSAPADVAATTETDSVLTNQAVTSERSVRGSSNTLSMQVVTRDGDKVTVNFKHQQGQFSVSNGSNSLSGSTFSQNFELEVEGSLDQGELDALSALFDDVKSLSDKFFGGDLGAALGEAMNLGFDGNELASMSLDLRQRSFSSVSRAYAAGAPSLPTPKLDSLQSPLAQYVDEYIKALDKASPLAEPRTTLQDMMQQWLPEKPDYHILQSFNEGLNRLL</sequence>
<feature type="compositionally biased region" description="Low complexity" evidence="1">
    <location>
        <begin position="35"/>
        <end position="49"/>
    </location>
</feature>
<evidence type="ECO:0000259" key="2">
    <source>
        <dbReference type="Pfam" id="PF18433"/>
    </source>
</evidence>
<dbReference type="Proteomes" id="UP000011866">
    <property type="component" value="Chromosome"/>
</dbReference>
<accession>M5E1X9</accession>
<protein>
    <recommendedName>
        <fullName evidence="2">DUF5610 domain-containing protein</fullName>
    </recommendedName>
</protein>
<dbReference type="AlphaFoldDB" id="M5E1X9"/>
<evidence type="ECO:0000256" key="1">
    <source>
        <dbReference type="SAM" id="MobiDB-lite"/>
    </source>
</evidence>
<proteinExistence type="predicted"/>
<dbReference type="STRING" id="187493.CN03_12610"/>
<dbReference type="KEGG" id="tol:TOL_1125"/>
<keyword evidence="4" id="KW-1185">Reference proteome</keyword>
<dbReference type="Gene3D" id="1.10.132.90">
    <property type="match status" value="1"/>
</dbReference>
<dbReference type="RefSeq" id="WP_015486296.1">
    <property type="nucleotide sequence ID" value="NC_020888.1"/>
</dbReference>
<dbReference type="PATRIC" id="fig|1298593.3.peg.1089"/>
<gene>
    <name evidence="3" type="ORF">TOL_1125</name>
</gene>
<dbReference type="InterPro" id="IPR041651">
    <property type="entry name" value="DUF5610"/>
</dbReference>
<dbReference type="Pfam" id="PF18433">
    <property type="entry name" value="DUF5610"/>
    <property type="match status" value="1"/>
</dbReference>
<reference evidence="3 4" key="1">
    <citation type="journal article" date="2013" name="Genome Announc.">
        <title>Genome Sequence of Thalassolituus oleivorans MIL-1 (DSM 14913T).</title>
        <authorList>
            <person name="Golyshin P.N."/>
            <person name="Werner J."/>
            <person name="Chernikova T.N."/>
            <person name="Tran H."/>
            <person name="Ferrer M."/>
            <person name="Yakimov M.M."/>
            <person name="Teeling H."/>
            <person name="Golyshina O.V."/>
        </authorList>
    </citation>
    <scope>NUCLEOTIDE SEQUENCE [LARGE SCALE GENOMIC DNA]</scope>
    <source>
        <strain evidence="3 4">MIL-1</strain>
    </source>
</reference>
<feature type="region of interest" description="Disordered" evidence="1">
    <location>
        <begin position="20"/>
        <end position="62"/>
    </location>
</feature>
<name>M5E1X9_9GAMM</name>
<dbReference type="eggNOG" id="COG3170">
    <property type="taxonomic scope" value="Bacteria"/>
</dbReference>
<dbReference type="EMBL" id="HF680312">
    <property type="protein sequence ID" value="CCU71559.1"/>
    <property type="molecule type" value="Genomic_DNA"/>
</dbReference>
<organism evidence="3 4">
    <name type="scientific">Thalassolituus oleivorans MIL-1</name>
    <dbReference type="NCBI Taxonomy" id="1298593"/>
    <lineage>
        <taxon>Bacteria</taxon>
        <taxon>Pseudomonadati</taxon>
        <taxon>Pseudomonadota</taxon>
        <taxon>Gammaproteobacteria</taxon>
        <taxon>Oceanospirillales</taxon>
        <taxon>Oceanospirillaceae</taxon>
        <taxon>Thalassolituus</taxon>
    </lineage>
</organism>
<feature type="domain" description="DUF5610" evidence="2">
    <location>
        <begin position="36"/>
        <end position="141"/>
    </location>
</feature>
<evidence type="ECO:0000313" key="4">
    <source>
        <dbReference type="Proteomes" id="UP000011866"/>
    </source>
</evidence>
<dbReference type="GeneID" id="79176048"/>
<evidence type="ECO:0000313" key="3">
    <source>
        <dbReference type="EMBL" id="CCU71559.1"/>
    </source>
</evidence>
<dbReference type="HOGENOM" id="CLU_762748_0_0_6"/>